<feature type="non-terminal residue" evidence="2">
    <location>
        <position position="1"/>
    </location>
</feature>
<feature type="compositionally biased region" description="Basic and acidic residues" evidence="1">
    <location>
        <begin position="93"/>
        <end position="102"/>
    </location>
</feature>
<evidence type="ECO:0000313" key="3">
    <source>
        <dbReference type="Proteomes" id="UP000685013"/>
    </source>
</evidence>
<dbReference type="EMBL" id="JAGKQH010000014">
    <property type="protein sequence ID" value="KAG6582609.1"/>
    <property type="molecule type" value="Genomic_DNA"/>
</dbReference>
<gene>
    <name evidence="2" type="ORF">SDJN03_22611</name>
</gene>
<accession>A0AAV6MK83</accession>
<organism evidence="2 3">
    <name type="scientific">Cucurbita argyrosperma subsp. sororia</name>
    <dbReference type="NCBI Taxonomy" id="37648"/>
    <lineage>
        <taxon>Eukaryota</taxon>
        <taxon>Viridiplantae</taxon>
        <taxon>Streptophyta</taxon>
        <taxon>Embryophyta</taxon>
        <taxon>Tracheophyta</taxon>
        <taxon>Spermatophyta</taxon>
        <taxon>Magnoliopsida</taxon>
        <taxon>eudicotyledons</taxon>
        <taxon>Gunneridae</taxon>
        <taxon>Pentapetalae</taxon>
        <taxon>rosids</taxon>
        <taxon>fabids</taxon>
        <taxon>Cucurbitales</taxon>
        <taxon>Cucurbitaceae</taxon>
        <taxon>Cucurbiteae</taxon>
        <taxon>Cucurbita</taxon>
    </lineage>
</organism>
<dbReference type="PANTHER" id="PTHR36045:SF2">
    <property type="entry name" value="OS04G0558500 PROTEIN"/>
    <property type="match status" value="1"/>
</dbReference>
<evidence type="ECO:0000256" key="1">
    <source>
        <dbReference type="SAM" id="MobiDB-lite"/>
    </source>
</evidence>
<protein>
    <submittedName>
        <fullName evidence="2">Uncharacterized protein</fullName>
    </submittedName>
</protein>
<dbReference type="Proteomes" id="UP000685013">
    <property type="component" value="Chromosome 14"/>
</dbReference>
<evidence type="ECO:0000313" key="2">
    <source>
        <dbReference type="EMBL" id="KAG6582609.1"/>
    </source>
</evidence>
<proteinExistence type="predicted"/>
<keyword evidence="3" id="KW-1185">Reference proteome</keyword>
<comment type="caution">
    <text evidence="2">The sequence shown here is derived from an EMBL/GenBank/DDBJ whole genome shotgun (WGS) entry which is preliminary data.</text>
</comment>
<name>A0AAV6MK83_9ROSI</name>
<dbReference type="AlphaFoldDB" id="A0AAV6MK83"/>
<feature type="region of interest" description="Disordered" evidence="1">
    <location>
        <begin position="1"/>
        <end position="25"/>
    </location>
</feature>
<reference evidence="2 3" key="1">
    <citation type="journal article" date="2021" name="Hortic Res">
        <title>The domestication of Cucurbita argyrosperma as revealed by the genome of its wild relative.</title>
        <authorList>
            <person name="Barrera-Redondo J."/>
            <person name="Sanchez-de la Vega G."/>
            <person name="Aguirre-Liguori J.A."/>
            <person name="Castellanos-Morales G."/>
            <person name="Gutierrez-Guerrero Y.T."/>
            <person name="Aguirre-Dugua X."/>
            <person name="Aguirre-Planter E."/>
            <person name="Tenaillon M.I."/>
            <person name="Lira-Saade R."/>
            <person name="Eguiarte L.E."/>
        </authorList>
    </citation>
    <scope>NUCLEOTIDE SEQUENCE [LARGE SCALE GENOMIC DNA]</scope>
    <source>
        <strain evidence="2">JBR-2021</strain>
    </source>
</reference>
<feature type="region of interest" description="Disordered" evidence="1">
    <location>
        <begin position="67"/>
        <end position="102"/>
    </location>
</feature>
<sequence length="157" mass="17473">MSPDNPGEDAGVSGFESQETEPHYEVEELELEVNQIAQRIHHYRSTLSAQLKSSFFSLLESSRPLPIGASELGTSAARPDHEDDEQTTTRGEGTVHHHHEEGLETAKKIQLLEDKISSNIILIPTVLKRMKDCISTIDNLASYNGVIHPAFKRKKTS</sequence>
<dbReference type="PANTHER" id="PTHR36045">
    <property type="entry name" value="OS04G0558500 PROTEIN"/>
    <property type="match status" value="1"/>
</dbReference>